<keyword evidence="2" id="KW-0732">Signal</keyword>
<name>A0AAD7U7P3_9STRA</name>
<dbReference type="Pfam" id="PF03016">
    <property type="entry name" value="Exostosin_GT47"/>
    <property type="match status" value="1"/>
</dbReference>
<dbReference type="PANTHER" id="PTHR11062">
    <property type="entry name" value="EXOSTOSIN HEPARAN SULFATE GLYCOSYLTRANSFERASE -RELATED"/>
    <property type="match status" value="1"/>
</dbReference>
<comment type="caution">
    <text evidence="4">The sequence shown here is derived from an EMBL/GenBank/DDBJ whole genome shotgun (WGS) entry which is preliminary data.</text>
</comment>
<feature type="chain" id="PRO_5041999054" description="Exostosin GT47 domain-containing protein" evidence="2">
    <location>
        <begin position="17"/>
        <end position="1341"/>
    </location>
</feature>
<evidence type="ECO:0000313" key="5">
    <source>
        <dbReference type="Proteomes" id="UP001230188"/>
    </source>
</evidence>
<organism evidence="4 5">
    <name type="scientific">Chrysophaeum taylorii</name>
    <dbReference type="NCBI Taxonomy" id="2483200"/>
    <lineage>
        <taxon>Eukaryota</taxon>
        <taxon>Sar</taxon>
        <taxon>Stramenopiles</taxon>
        <taxon>Ochrophyta</taxon>
        <taxon>Pelagophyceae</taxon>
        <taxon>Pelagomonadales</taxon>
        <taxon>Pelagomonadaceae</taxon>
        <taxon>Chrysophaeum</taxon>
    </lineage>
</organism>
<comment type="similarity">
    <text evidence="1">Belongs to the glycosyltransferase 47 family.</text>
</comment>
<feature type="domain" description="Exostosin GT47" evidence="3">
    <location>
        <begin position="33"/>
        <end position="349"/>
    </location>
</feature>
<protein>
    <recommendedName>
        <fullName evidence="3">Exostosin GT47 domain-containing protein</fullName>
    </recommendedName>
</protein>
<accession>A0AAD7U7P3</accession>
<dbReference type="PANTHER" id="PTHR11062:SF281">
    <property type="entry name" value="EXOSTOSIN-LIKE 2"/>
    <property type="match status" value="1"/>
</dbReference>
<dbReference type="InterPro" id="IPR040911">
    <property type="entry name" value="Exostosin_GT47"/>
</dbReference>
<dbReference type="GO" id="GO:0016757">
    <property type="term" value="F:glycosyltransferase activity"/>
    <property type="evidence" value="ECO:0007669"/>
    <property type="project" value="InterPro"/>
</dbReference>
<evidence type="ECO:0000313" key="4">
    <source>
        <dbReference type="EMBL" id="KAJ8599643.1"/>
    </source>
</evidence>
<evidence type="ECO:0000259" key="3">
    <source>
        <dbReference type="Pfam" id="PF03016"/>
    </source>
</evidence>
<dbReference type="InterPro" id="IPR027417">
    <property type="entry name" value="P-loop_NTPase"/>
</dbReference>
<dbReference type="Gene3D" id="3.40.50.300">
    <property type="entry name" value="P-loop containing nucleotide triphosphate hydrolases"/>
    <property type="match status" value="2"/>
</dbReference>
<evidence type="ECO:0000256" key="2">
    <source>
        <dbReference type="SAM" id="SignalP"/>
    </source>
</evidence>
<proteinExistence type="inferred from homology"/>
<evidence type="ECO:0000256" key="1">
    <source>
        <dbReference type="ARBA" id="ARBA00010271"/>
    </source>
</evidence>
<dbReference type="InterPro" id="IPR004263">
    <property type="entry name" value="Exostosin"/>
</dbReference>
<keyword evidence="5" id="KW-1185">Reference proteome</keyword>
<feature type="signal peptide" evidence="2">
    <location>
        <begin position="1"/>
        <end position="16"/>
    </location>
</feature>
<reference evidence="4" key="1">
    <citation type="submission" date="2023-01" db="EMBL/GenBank/DDBJ databases">
        <title>Metagenome sequencing of chrysophaentin producing Chrysophaeum taylorii.</title>
        <authorList>
            <person name="Davison J."/>
            <person name="Bewley C."/>
        </authorList>
    </citation>
    <scope>NUCLEOTIDE SEQUENCE</scope>
    <source>
        <strain evidence="4">NIES-1699</strain>
    </source>
</reference>
<dbReference type="EMBL" id="JAQMWT010000551">
    <property type="protein sequence ID" value="KAJ8599643.1"/>
    <property type="molecule type" value="Genomic_DNA"/>
</dbReference>
<sequence length="1341" mass="152163">MRPLVVVAVVVVVVVGGYDDYPDYLVSSSSCPSALRVYVYEYPGIEKMAWYVEAERMRLECGSDERPCANHFAGEHLLAQFSIEMILHDFFRRACIRTMDPKRADLFYVPFYADVSYRAAGRPDAPSRYERAILDLIEHRDPRAWERSFNVTGEYWLRKKGADHVLVQAAPVTGLRHPKGKRGWVHYLQQLTPPIWVSLELSRSFLAEYPMCAAKNIVVPYPVPGKRWQDGTWRREAAKKNVTYLAYCHAGDHGCVALRKAIKAELRDVMPPTKIRRPRQVLMHQSRFCPCPEGDSPSAKRQYDAVLAGCVPVLISDDALWAYTPPFGTLRESDFALRIPEAAALDRSTLRHLRAIDDENFRRLRRGARRAAMYYSYYKHRYYDRDPLVARHFPDGGALHHLVRALERRSSPSRWPACERELKDPHYTLTTQYCGAVPVASEISKLEAHLARATDHADRQSLAKAIRIESAFLALRGGPRFRVDAARIPGLAATTTSTTTGVLFSAAGSLEFVSREVLPAARSLEALRTPTPCALVIEEALRSAAPSFFSPIITFESIAPSATPKALPAKARAKFVKVVAMAAAPFEITIFLDFDARPCRPDFAALLIEALGSADVALTNKFRDQATRENHLDQEHNSACVVLRRGPRTRELLEYYVEAFLRLRVARDQPALMVALKKARGNVLHADIPETIFCRNKISETVSCDAGCVLVHKPQKHDLGLKIFAISNNFPGRAFELLKLEPRCDAATRTKLADDVLLSGGTKKTTQVVLEVAENFRAFWGEPWSLGDVYRPLVGRFPRAKFVMAAPSVVRWKDVDSALAACEPRKRLRFLKQLTLDRPGMSVRQAYEHRLATIRRTIPPERLLVLEKDRLDRAAWSRLCSFVETWTPCPDRPVQIPALHTTLAEACPNIDAYKTRVAKRLNETRVATPRPPKPVVVVPRQTNNKLRLSAHKAAEIRDPPRWLPVCAPRYPRGILYNRIPKSGSASVMAWMAAQLNATAKQHGLATTNVTWWTPHVAKHRWLSPIDERAFVASIRHFGSIGRFVTQRHVYHTPGVKHAHPLGVELVNVVRDPIDRCVSRYNYEAFYKKRIPAVDFNDCLESRCSFDDWTENHVYQDFPVPTATASPAERELFLRLSYNQSMMLLLDECHDYMTRWFCGHGPECRTDPDLALRLAKKNVVRDYAHVGVLEDLPNTVQLFRLLLPSFFEGDPAHTPDDLDFPDLHSEKALLRKDARAPKTKSNPLSAKNLLTLFDANRRDLDLYFFILDRHRRRVKLCLQTNGSLVRHVKWSRTIAGSRFVDIGTFVDQDPNAFDEATFRRHMEWSCTITGTYFVDNSTIVNQ</sequence>
<gene>
    <name evidence="4" type="ORF">CTAYLR_005383</name>
</gene>
<dbReference type="Proteomes" id="UP001230188">
    <property type="component" value="Unassembled WGS sequence"/>
</dbReference>
<dbReference type="SUPFAM" id="SSF52540">
    <property type="entry name" value="P-loop containing nucleoside triphosphate hydrolases"/>
    <property type="match status" value="1"/>
</dbReference>